<dbReference type="PANTHER" id="PTHR33885">
    <property type="entry name" value="PHAGE SHOCK PROTEIN C"/>
    <property type="match status" value="1"/>
</dbReference>
<reference evidence="9 10" key="1">
    <citation type="submission" date="2021-02" db="EMBL/GenBank/DDBJ databases">
        <title>Actinophytocola xerophila sp. nov., isolated from soil of cotton cropping field.</title>
        <authorList>
            <person name="Huang R."/>
            <person name="Chen X."/>
            <person name="Ge X."/>
            <person name="Liu W."/>
        </authorList>
    </citation>
    <scope>NUCLEOTIDE SEQUENCE [LARGE SCALE GENOMIC DNA]</scope>
    <source>
        <strain evidence="9 10">S1-96</strain>
    </source>
</reference>
<evidence type="ECO:0000313" key="9">
    <source>
        <dbReference type="EMBL" id="MCT2588140.1"/>
    </source>
</evidence>
<evidence type="ECO:0000259" key="8">
    <source>
        <dbReference type="Pfam" id="PF04024"/>
    </source>
</evidence>
<proteinExistence type="predicted"/>
<keyword evidence="2" id="KW-1003">Cell membrane</keyword>
<sequence length="453" mass="47753">MSGNRTKSHLGAMHGDVEDMAKDFWATRPRRPRRGRKIAGVAAGVANRYRIDPTLVRVALVVAAIYGGAGIVAYLLGWLFLPEQDDEVSPFESMIGRGRSSTSTGFTLLLCLAFFPTFSWFFNGFAPGYLSLLVVAGLLYLLHRKRGHLDAEQPAPVADMPVPEMPTMPVPPTPPTPPAPPTPPTPPTAQPAARAEARADAPVEPEAERAPEPEPTPEERMTPPAWDPLGAAPFAWDLPDPTPPLEPEDEPEPPVPARKSRIGLLTVGIALIAAAGMGMANLDPTIIVGVALAVLGLGMVFGSFLRSGRGLIGLAVPLSVIGIGMTTVASDGWNGVGELNLRPTTESQVPSEFSRSVGSVHLDLTDLPATAEVDTNLHLGAGDVTVLLPETADVDLVCQADIGTIDCLGQTWDGVNGGEPHAIENDGPDGRGGLKVDLEIEVGTGDLEVRRVP</sequence>
<keyword evidence="10" id="KW-1185">Reference proteome</keyword>
<evidence type="ECO:0000256" key="3">
    <source>
        <dbReference type="ARBA" id="ARBA00022692"/>
    </source>
</evidence>
<dbReference type="EMBL" id="JAFFZE010000033">
    <property type="protein sequence ID" value="MCT2588140.1"/>
    <property type="molecule type" value="Genomic_DNA"/>
</dbReference>
<evidence type="ECO:0000256" key="5">
    <source>
        <dbReference type="ARBA" id="ARBA00023136"/>
    </source>
</evidence>
<feature type="compositionally biased region" description="Pro residues" evidence="6">
    <location>
        <begin position="163"/>
        <end position="189"/>
    </location>
</feature>
<name>A0ABT2JJU1_9PSEU</name>
<organism evidence="9 10">
    <name type="scientific">Actinophytocola gossypii</name>
    <dbReference type="NCBI Taxonomy" id="2812003"/>
    <lineage>
        <taxon>Bacteria</taxon>
        <taxon>Bacillati</taxon>
        <taxon>Actinomycetota</taxon>
        <taxon>Actinomycetes</taxon>
        <taxon>Pseudonocardiales</taxon>
        <taxon>Pseudonocardiaceae</taxon>
    </lineage>
</organism>
<evidence type="ECO:0000256" key="4">
    <source>
        <dbReference type="ARBA" id="ARBA00022989"/>
    </source>
</evidence>
<protein>
    <submittedName>
        <fullName evidence="9">PspC domain-containing protein</fullName>
    </submittedName>
</protein>
<keyword evidence="5 7" id="KW-0472">Membrane</keyword>
<evidence type="ECO:0000256" key="6">
    <source>
        <dbReference type="SAM" id="MobiDB-lite"/>
    </source>
</evidence>
<keyword evidence="3 7" id="KW-0812">Transmembrane</keyword>
<evidence type="ECO:0000256" key="1">
    <source>
        <dbReference type="ARBA" id="ARBA00004162"/>
    </source>
</evidence>
<evidence type="ECO:0000313" key="10">
    <source>
        <dbReference type="Proteomes" id="UP001156441"/>
    </source>
</evidence>
<feature type="transmembrane region" description="Helical" evidence="7">
    <location>
        <begin position="262"/>
        <end position="280"/>
    </location>
</feature>
<dbReference type="InterPro" id="IPR007168">
    <property type="entry name" value="Phageshock_PspC_N"/>
</dbReference>
<feature type="transmembrane region" description="Helical" evidence="7">
    <location>
        <begin position="286"/>
        <end position="305"/>
    </location>
</feature>
<feature type="transmembrane region" description="Helical" evidence="7">
    <location>
        <begin position="128"/>
        <end position="143"/>
    </location>
</feature>
<accession>A0ABT2JJU1</accession>
<feature type="domain" description="Phage shock protein PspC N-terminal" evidence="8">
    <location>
        <begin position="28"/>
        <end position="83"/>
    </location>
</feature>
<feature type="transmembrane region" description="Helical" evidence="7">
    <location>
        <begin position="58"/>
        <end position="81"/>
    </location>
</feature>
<comment type="caution">
    <text evidence="9">The sequence shown here is derived from an EMBL/GenBank/DDBJ whole genome shotgun (WGS) entry which is preliminary data.</text>
</comment>
<dbReference type="PANTHER" id="PTHR33885:SF3">
    <property type="entry name" value="PHAGE SHOCK PROTEIN C"/>
    <property type="match status" value="1"/>
</dbReference>
<dbReference type="InterPro" id="IPR052027">
    <property type="entry name" value="PspC"/>
</dbReference>
<feature type="region of interest" description="Disordered" evidence="6">
    <location>
        <begin position="153"/>
        <end position="256"/>
    </location>
</feature>
<keyword evidence="4 7" id="KW-1133">Transmembrane helix</keyword>
<evidence type="ECO:0000256" key="7">
    <source>
        <dbReference type="SAM" id="Phobius"/>
    </source>
</evidence>
<gene>
    <name evidence="9" type="ORF">JT362_34025</name>
</gene>
<feature type="compositionally biased region" description="Basic and acidic residues" evidence="6">
    <location>
        <begin position="195"/>
        <end position="221"/>
    </location>
</feature>
<dbReference type="Proteomes" id="UP001156441">
    <property type="component" value="Unassembled WGS sequence"/>
</dbReference>
<comment type="subcellular location">
    <subcellularLocation>
        <location evidence="1">Cell membrane</location>
        <topology evidence="1">Single-pass membrane protein</topology>
    </subcellularLocation>
</comment>
<dbReference type="RefSeq" id="WP_260196081.1">
    <property type="nucleotide sequence ID" value="NZ_JAFFZE010000033.1"/>
</dbReference>
<dbReference type="Pfam" id="PF04024">
    <property type="entry name" value="PspC"/>
    <property type="match status" value="1"/>
</dbReference>
<evidence type="ECO:0000256" key="2">
    <source>
        <dbReference type="ARBA" id="ARBA00022475"/>
    </source>
</evidence>